<feature type="domain" description="NACHT" evidence="3">
    <location>
        <begin position="96"/>
        <end position="262"/>
    </location>
</feature>
<comment type="caution">
    <text evidence="4">The sequence shown here is derived from an EMBL/GenBank/DDBJ whole genome shotgun (WGS) entry which is preliminary data.</text>
</comment>
<dbReference type="PROSITE" id="PS50837">
    <property type="entry name" value="NACHT"/>
    <property type="match status" value="1"/>
</dbReference>
<dbReference type="PANTHER" id="PTHR10039:SF14">
    <property type="entry name" value="NACHT DOMAIN-CONTAINING PROTEIN"/>
    <property type="match status" value="1"/>
</dbReference>
<reference evidence="4 5" key="1">
    <citation type="journal article" date="2019" name="Nat. Ecol. Evol.">
        <title>Megaphylogeny resolves global patterns of mushroom evolution.</title>
        <authorList>
            <person name="Varga T."/>
            <person name="Krizsan K."/>
            <person name="Foldi C."/>
            <person name="Dima B."/>
            <person name="Sanchez-Garcia M."/>
            <person name="Sanchez-Ramirez S."/>
            <person name="Szollosi G.J."/>
            <person name="Szarkandi J.G."/>
            <person name="Papp V."/>
            <person name="Albert L."/>
            <person name="Andreopoulos W."/>
            <person name="Angelini C."/>
            <person name="Antonin V."/>
            <person name="Barry K.W."/>
            <person name="Bougher N.L."/>
            <person name="Buchanan P."/>
            <person name="Buyck B."/>
            <person name="Bense V."/>
            <person name="Catcheside P."/>
            <person name="Chovatia M."/>
            <person name="Cooper J."/>
            <person name="Damon W."/>
            <person name="Desjardin D."/>
            <person name="Finy P."/>
            <person name="Geml J."/>
            <person name="Haridas S."/>
            <person name="Hughes K."/>
            <person name="Justo A."/>
            <person name="Karasinski D."/>
            <person name="Kautmanova I."/>
            <person name="Kiss B."/>
            <person name="Kocsube S."/>
            <person name="Kotiranta H."/>
            <person name="LaButti K.M."/>
            <person name="Lechner B.E."/>
            <person name="Liimatainen K."/>
            <person name="Lipzen A."/>
            <person name="Lukacs Z."/>
            <person name="Mihaltcheva S."/>
            <person name="Morgado L.N."/>
            <person name="Niskanen T."/>
            <person name="Noordeloos M.E."/>
            <person name="Ohm R.A."/>
            <person name="Ortiz-Santana B."/>
            <person name="Ovrebo C."/>
            <person name="Racz N."/>
            <person name="Riley R."/>
            <person name="Savchenko A."/>
            <person name="Shiryaev A."/>
            <person name="Soop K."/>
            <person name="Spirin V."/>
            <person name="Szebenyi C."/>
            <person name="Tomsovsky M."/>
            <person name="Tulloss R.E."/>
            <person name="Uehling J."/>
            <person name="Grigoriev I.V."/>
            <person name="Vagvolgyi C."/>
            <person name="Papp T."/>
            <person name="Martin F.M."/>
            <person name="Miettinen O."/>
            <person name="Hibbett D.S."/>
            <person name="Nagy L.G."/>
        </authorList>
    </citation>
    <scope>NUCLEOTIDE SEQUENCE [LARGE SCALE GENOMIC DNA]</scope>
    <source>
        <strain evidence="4 5">FP101781</strain>
    </source>
</reference>
<evidence type="ECO:0000256" key="1">
    <source>
        <dbReference type="ARBA" id="ARBA00022737"/>
    </source>
</evidence>
<evidence type="ECO:0000313" key="5">
    <source>
        <dbReference type="Proteomes" id="UP000298030"/>
    </source>
</evidence>
<dbReference type="OrthoDB" id="626167at2759"/>
<accession>A0A4Y7SGB8</accession>
<dbReference type="InterPro" id="IPR007111">
    <property type="entry name" value="NACHT_NTPase"/>
</dbReference>
<organism evidence="4 5">
    <name type="scientific">Coprinellus micaceus</name>
    <name type="common">Glistening ink-cap mushroom</name>
    <name type="synonym">Coprinus micaceus</name>
    <dbReference type="NCBI Taxonomy" id="71717"/>
    <lineage>
        <taxon>Eukaryota</taxon>
        <taxon>Fungi</taxon>
        <taxon>Dikarya</taxon>
        <taxon>Basidiomycota</taxon>
        <taxon>Agaricomycotina</taxon>
        <taxon>Agaricomycetes</taxon>
        <taxon>Agaricomycetidae</taxon>
        <taxon>Agaricales</taxon>
        <taxon>Agaricineae</taxon>
        <taxon>Psathyrellaceae</taxon>
        <taxon>Coprinellus</taxon>
    </lineage>
</organism>
<protein>
    <recommendedName>
        <fullName evidence="3">NACHT domain-containing protein</fullName>
    </recommendedName>
</protein>
<evidence type="ECO:0000259" key="3">
    <source>
        <dbReference type="PROSITE" id="PS50837"/>
    </source>
</evidence>
<keyword evidence="5" id="KW-1185">Reference proteome</keyword>
<dbReference type="SUPFAM" id="SSF52540">
    <property type="entry name" value="P-loop containing nucleoside triphosphate hydrolases"/>
    <property type="match status" value="1"/>
</dbReference>
<feature type="region of interest" description="Disordered" evidence="2">
    <location>
        <begin position="1"/>
        <end position="42"/>
    </location>
</feature>
<feature type="compositionally biased region" description="Basic and acidic residues" evidence="2">
    <location>
        <begin position="1"/>
        <end position="19"/>
    </location>
</feature>
<name>A0A4Y7SGB8_COPMI</name>
<evidence type="ECO:0000256" key="2">
    <source>
        <dbReference type="SAM" id="MobiDB-lite"/>
    </source>
</evidence>
<dbReference type="Pfam" id="PF24883">
    <property type="entry name" value="NPHP3_N"/>
    <property type="match status" value="1"/>
</dbReference>
<dbReference type="Proteomes" id="UP000298030">
    <property type="component" value="Unassembled WGS sequence"/>
</dbReference>
<proteinExistence type="predicted"/>
<sequence length="644" mass="72406">MIDNSRNDNSRHQVGDNHHIHNHYYPTKGPAPSPNRPQDRLKDHVSHGALHNSAERGPHAPKCFPETRVAVQQEMISWMKHGRRTQEATVPQVLQQILWLSGPAGSGKTAIMGTIADECDKEGLLAAGFFFSSFAGHSDRSSKRFFVTTLVYQLAQHDRITGYSDEVSAALDRDPLIFKRDLQAQVDALILTPLRNVSGRSDRRGWPQLFLVDGLDECVGDEQSTQGTGRGKGEVHQEILSVLVRASDDPAFPFHVIIASRPERAIEGYFSSLPKGAIKKVFLDSKYSPEADMELYARAMLSQIGMECGLPENWSFRAGQAVGTEDVPRYWAKEASGQFVYVATVIRYVQSGPGTPYERLEHVLNWRQSDSSKPFSALDALYSGILRTSPDPILAVKWIGAVLKYVDYEEGAWYITTVQEASPGEAQHLLGPLSSLIRIVNEDGEPNFSFYHKSLSDFLEDSQRSGDLHLTEDEVNSFQASRYSAVLKNKGPLVPLPANRTLDAFMTEFFTYFTFPHVFPPAHNYPQDASEVEWWLAHQHVAIAAPEGVVQAFVLVHGKCRWYACRRSCKVWRKPILRFAKADGWRVPTVLETLRDRCKHIPWGSADPREVCLGELLGPPSYISRSRADRLRLLEQERTRGLRT</sequence>
<gene>
    <name evidence="4" type="ORF">FA13DRAFT_1742558</name>
</gene>
<evidence type="ECO:0000313" key="4">
    <source>
        <dbReference type="EMBL" id="TEB20936.1"/>
    </source>
</evidence>
<dbReference type="AlphaFoldDB" id="A0A4Y7SGB8"/>
<keyword evidence="1" id="KW-0677">Repeat</keyword>
<dbReference type="Gene3D" id="3.40.50.300">
    <property type="entry name" value="P-loop containing nucleotide triphosphate hydrolases"/>
    <property type="match status" value="1"/>
</dbReference>
<dbReference type="STRING" id="71717.A0A4Y7SGB8"/>
<dbReference type="PANTHER" id="PTHR10039">
    <property type="entry name" value="AMELOGENIN"/>
    <property type="match status" value="1"/>
</dbReference>
<dbReference type="InterPro" id="IPR056884">
    <property type="entry name" value="NPHP3-like_N"/>
</dbReference>
<dbReference type="EMBL" id="QPFP01000128">
    <property type="protein sequence ID" value="TEB20936.1"/>
    <property type="molecule type" value="Genomic_DNA"/>
</dbReference>
<dbReference type="InterPro" id="IPR027417">
    <property type="entry name" value="P-loop_NTPase"/>
</dbReference>